<accession>A0ABQ4UH59</accession>
<dbReference type="InterPro" id="IPR007016">
    <property type="entry name" value="O-antigen_ligase-rel_domated"/>
</dbReference>
<reference evidence="7" key="2">
    <citation type="submission" date="2021-08" db="EMBL/GenBank/DDBJ databases">
        <authorList>
            <person name="Tani A."/>
            <person name="Ola A."/>
            <person name="Ogura Y."/>
            <person name="Katsura K."/>
            <person name="Hayashi T."/>
        </authorList>
    </citation>
    <scope>NUCLEOTIDE SEQUENCE</scope>
    <source>
        <strain evidence="7">NBRC 15686</strain>
    </source>
</reference>
<organism evidence="7 8">
    <name type="scientific">Methylorubrum aminovorans</name>
    <dbReference type="NCBI Taxonomy" id="269069"/>
    <lineage>
        <taxon>Bacteria</taxon>
        <taxon>Pseudomonadati</taxon>
        <taxon>Pseudomonadota</taxon>
        <taxon>Alphaproteobacteria</taxon>
        <taxon>Hyphomicrobiales</taxon>
        <taxon>Methylobacteriaceae</taxon>
        <taxon>Methylorubrum</taxon>
    </lineage>
</organism>
<dbReference type="Pfam" id="PF04932">
    <property type="entry name" value="Wzy_C"/>
    <property type="match status" value="1"/>
</dbReference>
<evidence type="ECO:0000256" key="2">
    <source>
        <dbReference type="ARBA" id="ARBA00022692"/>
    </source>
</evidence>
<sequence length="448" mass="48362">MTATSRPATGLPVANPAVAGLRAASILSGFSGQRWRLAFVVFAVMMCVNAFYVVFLGSNNEVGNTKTLMPSNRNNLLYVGLWLTLYALSVCVTLRDVLRNGIDLCLIAVLPLAGYILLSTCWATDSWASLVPAGMLVLNIAIAAALASIVHPAVFLSLFAWTNVFLVASSLVMVVVMPDAVRTDITRPGLLMSGELFGAYGSKTLHGMSAASAMLILLFLPGASPRGLRVPALGILALGLILANSASSVSAIAVAGVTLLAARLLPGCGRVIFATVTGFAILLSLILPFIGVGDIAVALGRSPDFTGRSKFWPYALEVFRDRPLFGHGYLSFFNTDPFSKAWTVWEREMYFFTPDFYNTFLDTLVGLGLVGGAFYLVLLFSSSCIFAHPSLERSTAFLLSALLITFILNSATNYIFLAHNRMSTIFQFYCLFVLCRRYKPRRPQPALA</sequence>
<evidence type="ECO:0000256" key="3">
    <source>
        <dbReference type="ARBA" id="ARBA00022989"/>
    </source>
</evidence>
<comment type="subcellular location">
    <subcellularLocation>
        <location evidence="1">Membrane</location>
        <topology evidence="1">Multi-pass membrane protein</topology>
    </subcellularLocation>
</comment>
<name>A0ABQ4UH59_9HYPH</name>
<keyword evidence="4 5" id="KW-0472">Membrane</keyword>
<feature type="transmembrane region" description="Helical" evidence="5">
    <location>
        <begin position="101"/>
        <end position="118"/>
    </location>
</feature>
<evidence type="ECO:0000313" key="8">
    <source>
        <dbReference type="Proteomes" id="UP001055039"/>
    </source>
</evidence>
<feature type="domain" description="O-antigen ligase-related" evidence="6">
    <location>
        <begin position="232"/>
        <end position="376"/>
    </location>
</feature>
<evidence type="ECO:0000313" key="7">
    <source>
        <dbReference type="EMBL" id="GJE66333.1"/>
    </source>
</evidence>
<proteinExistence type="predicted"/>
<dbReference type="RefSeq" id="WP_238226023.1">
    <property type="nucleotide sequence ID" value="NZ_BAAADH010000070.1"/>
</dbReference>
<keyword evidence="8" id="KW-1185">Reference proteome</keyword>
<gene>
    <name evidence="7" type="ORF">LNAOJCKE_3552</name>
</gene>
<keyword evidence="2 5" id="KW-0812">Transmembrane</keyword>
<keyword evidence="3 5" id="KW-1133">Transmembrane helix</keyword>
<evidence type="ECO:0000256" key="5">
    <source>
        <dbReference type="SAM" id="Phobius"/>
    </source>
</evidence>
<protein>
    <recommendedName>
        <fullName evidence="6">O-antigen ligase-related domain-containing protein</fullName>
    </recommendedName>
</protein>
<evidence type="ECO:0000256" key="1">
    <source>
        <dbReference type="ARBA" id="ARBA00004141"/>
    </source>
</evidence>
<feature type="transmembrane region" description="Helical" evidence="5">
    <location>
        <begin position="130"/>
        <end position="151"/>
    </location>
</feature>
<dbReference type="PANTHER" id="PTHR37422">
    <property type="entry name" value="TEICHURONIC ACID BIOSYNTHESIS PROTEIN TUAE"/>
    <property type="match status" value="1"/>
</dbReference>
<feature type="transmembrane region" description="Helical" evidence="5">
    <location>
        <begin position="271"/>
        <end position="300"/>
    </location>
</feature>
<feature type="transmembrane region" description="Helical" evidence="5">
    <location>
        <begin position="364"/>
        <end position="388"/>
    </location>
</feature>
<feature type="transmembrane region" description="Helical" evidence="5">
    <location>
        <begin position="394"/>
        <end position="417"/>
    </location>
</feature>
<evidence type="ECO:0000256" key="4">
    <source>
        <dbReference type="ARBA" id="ARBA00023136"/>
    </source>
</evidence>
<evidence type="ECO:0000259" key="6">
    <source>
        <dbReference type="Pfam" id="PF04932"/>
    </source>
</evidence>
<feature type="transmembrane region" description="Helical" evidence="5">
    <location>
        <begin position="76"/>
        <end position="94"/>
    </location>
</feature>
<feature type="transmembrane region" description="Helical" evidence="5">
    <location>
        <begin position="197"/>
        <end position="220"/>
    </location>
</feature>
<comment type="caution">
    <text evidence="7">The sequence shown here is derived from an EMBL/GenBank/DDBJ whole genome shotgun (WGS) entry which is preliminary data.</text>
</comment>
<reference evidence="7" key="1">
    <citation type="journal article" date="2021" name="Front. Microbiol.">
        <title>Comprehensive Comparative Genomics and Phenotyping of Methylobacterium Species.</title>
        <authorList>
            <person name="Alessa O."/>
            <person name="Ogura Y."/>
            <person name="Fujitani Y."/>
            <person name="Takami H."/>
            <person name="Hayashi T."/>
            <person name="Sahin N."/>
            <person name="Tani A."/>
        </authorList>
    </citation>
    <scope>NUCLEOTIDE SEQUENCE</scope>
    <source>
        <strain evidence="7">NBRC 15686</strain>
    </source>
</reference>
<dbReference type="PANTHER" id="PTHR37422:SF13">
    <property type="entry name" value="LIPOPOLYSACCHARIDE BIOSYNTHESIS PROTEIN PA4999-RELATED"/>
    <property type="match status" value="1"/>
</dbReference>
<dbReference type="Proteomes" id="UP001055039">
    <property type="component" value="Unassembled WGS sequence"/>
</dbReference>
<dbReference type="EMBL" id="BPRC01000013">
    <property type="protein sequence ID" value="GJE66333.1"/>
    <property type="molecule type" value="Genomic_DNA"/>
</dbReference>
<feature type="transmembrane region" description="Helical" evidence="5">
    <location>
        <begin position="232"/>
        <end position="265"/>
    </location>
</feature>
<dbReference type="InterPro" id="IPR051533">
    <property type="entry name" value="WaaL-like"/>
</dbReference>
<feature type="transmembrane region" description="Helical" evidence="5">
    <location>
        <begin position="158"/>
        <end position="177"/>
    </location>
</feature>
<feature type="transmembrane region" description="Helical" evidence="5">
    <location>
        <begin position="37"/>
        <end position="56"/>
    </location>
</feature>